<dbReference type="InterPro" id="IPR001841">
    <property type="entry name" value="Znf_RING"/>
</dbReference>
<evidence type="ECO:0000313" key="18">
    <source>
        <dbReference type="Proteomes" id="UP001141806"/>
    </source>
</evidence>
<dbReference type="Pfam" id="PF13639">
    <property type="entry name" value="zf-RING_2"/>
    <property type="match status" value="1"/>
</dbReference>
<dbReference type="EC" id="2.3.2.27" evidence="4"/>
<evidence type="ECO:0000256" key="5">
    <source>
        <dbReference type="ARBA" id="ARBA00022679"/>
    </source>
</evidence>
<comment type="pathway">
    <text evidence="3">Protein modification; protein ubiquitination.</text>
</comment>
<evidence type="ECO:0000256" key="7">
    <source>
        <dbReference type="ARBA" id="ARBA00022723"/>
    </source>
</evidence>
<keyword evidence="11 15" id="KW-1133">Transmembrane helix</keyword>
<evidence type="ECO:0000256" key="10">
    <source>
        <dbReference type="ARBA" id="ARBA00022833"/>
    </source>
</evidence>
<keyword evidence="10" id="KW-0862">Zinc</keyword>
<evidence type="ECO:0000256" key="3">
    <source>
        <dbReference type="ARBA" id="ARBA00004906"/>
    </source>
</evidence>
<dbReference type="SUPFAM" id="SSF57850">
    <property type="entry name" value="RING/U-box"/>
    <property type="match status" value="1"/>
</dbReference>
<keyword evidence="7" id="KW-0479">Metal-binding</keyword>
<evidence type="ECO:0000256" key="4">
    <source>
        <dbReference type="ARBA" id="ARBA00012483"/>
    </source>
</evidence>
<evidence type="ECO:0000313" key="17">
    <source>
        <dbReference type="EMBL" id="KAJ4979760.1"/>
    </source>
</evidence>
<feature type="region of interest" description="Disordered" evidence="14">
    <location>
        <begin position="214"/>
        <end position="246"/>
    </location>
</feature>
<proteinExistence type="predicted"/>
<dbReference type="OrthoDB" id="8062037at2759"/>
<dbReference type="GO" id="GO:0016567">
    <property type="term" value="P:protein ubiquitination"/>
    <property type="evidence" value="ECO:0007669"/>
    <property type="project" value="InterPro"/>
</dbReference>
<evidence type="ECO:0000259" key="16">
    <source>
        <dbReference type="PROSITE" id="PS50089"/>
    </source>
</evidence>
<dbReference type="PANTHER" id="PTHR46913:SF1">
    <property type="entry name" value="RING-H2 FINGER PROTEIN ATL16"/>
    <property type="match status" value="1"/>
</dbReference>
<evidence type="ECO:0000256" key="15">
    <source>
        <dbReference type="SAM" id="Phobius"/>
    </source>
</evidence>
<feature type="transmembrane region" description="Helical" evidence="15">
    <location>
        <begin position="22"/>
        <end position="47"/>
    </location>
</feature>
<evidence type="ECO:0000256" key="8">
    <source>
        <dbReference type="ARBA" id="ARBA00022771"/>
    </source>
</evidence>
<name>A0A9Q0KZZ8_9MAGN</name>
<keyword evidence="5" id="KW-0808">Transferase</keyword>
<gene>
    <name evidence="17" type="ORF">NE237_010540</name>
</gene>
<evidence type="ECO:0000256" key="1">
    <source>
        <dbReference type="ARBA" id="ARBA00000900"/>
    </source>
</evidence>
<evidence type="ECO:0000256" key="9">
    <source>
        <dbReference type="ARBA" id="ARBA00022786"/>
    </source>
</evidence>
<dbReference type="AlphaFoldDB" id="A0A9Q0KZZ8"/>
<protein>
    <recommendedName>
        <fullName evidence="4">RING-type E3 ubiquitin transferase</fullName>
        <ecNumber evidence="4">2.3.2.27</ecNumber>
    </recommendedName>
</protein>
<evidence type="ECO:0000256" key="2">
    <source>
        <dbReference type="ARBA" id="ARBA00004167"/>
    </source>
</evidence>
<dbReference type="Proteomes" id="UP001141806">
    <property type="component" value="Unassembled WGS sequence"/>
</dbReference>
<reference evidence="17" key="1">
    <citation type="journal article" date="2023" name="Plant J.">
        <title>The genome of the king protea, Protea cynaroides.</title>
        <authorList>
            <person name="Chang J."/>
            <person name="Duong T.A."/>
            <person name="Schoeman C."/>
            <person name="Ma X."/>
            <person name="Roodt D."/>
            <person name="Barker N."/>
            <person name="Li Z."/>
            <person name="Van de Peer Y."/>
            <person name="Mizrachi E."/>
        </authorList>
    </citation>
    <scope>NUCLEOTIDE SEQUENCE</scope>
    <source>
        <tissue evidence="17">Young leaves</tissue>
    </source>
</reference>
<dbReference type="GO" id="GO:0008270">
    <property type="term" value="F:zinc ion binding"/>
    <property type="evidence" value="ECO:0007669"/>
    <property type="project" value="UniProtKB-KW"/>
</dbReference>
<feature type="domain" description="RING-type" evidence="16">
    <location>
        <begin position="113"/>
        <end position="155"/>
    </location>
</feature>
<evidence type="ECO:0000256" key="6">
    <source>
        <dbReference type="ARBA" id="ARBA00022692"/>
    </source>
</evidence>
<dbReference type="FunFam" id="3.30.40.10:FF:000187">
    <property type="entry name" value="E3 ubiquitin-protein ligase ATL6"/>
    <property type="match status" value="1"/>
</dbReference>
<evidence type="ECO:0000256" key="12">
    <source>
        <dbReference type="ARBA" id="ARBA00023136"/>
    </source>
</evidence>
<sequence>MGSSDWSNQIIPNMDSYDGKVMLAAIISLLLVIIFVLLLHIYTRWLLEQAQRQRRRSMFLSHVSGPTRFHHARTFAYDGPYFGCSTHGIDASIISALPIFVYKSDEYKNGLECVVCLSVFEEDEMGRSLPKCNHAFHVQCIDMWLQSHSSCPICRATVALDKSIGIRSPSTDVQPVEESRDAAPVVMSSESAIARESPTTLDVLIDVSVDPNGVVLRDTASPSSPPPPPPPPPPPESSSSSLGWSLKRMLSRNRSECKVFPSFNLKV</sequence>
<keyword evidence="18" id="KW-1185">Reference proteome</keyword>
<keyword evidence="8 13" id="KW-0863">Zinc-finger</keyword>
<dbReference type="PANTHER" id="PTHR46913">
    <property type="entry name" value="RING-H2 FINGER PROTEIN ATL16"/>
    <property type="match status" value="1"/>
</dbReference>
<dbReference type="InterPro" id="IPR013083">
    <property type="entry name" value="Znf_RING/FYVE/PHD"/>
</dbReference>
<comment type="caution">
    <text evidence="17">The sequence shown here is derived from an EMBL/GenBank/DDBJ whole genome shotgun (WGS) entry which is preliminary data.</text>
</comment>
<feature type="compositionally biased region" description="Pro residues" evidence="14">
    <location>
        <begin position="223"/>
        <end position="236"/>
    </location>
</feature>
<keyword evidence="12 15" id="KW-0472">Membrane</keyword>
<keyword evidence="6 15" id="KW-0812">Transmembrane</keyword>
<comment type="catalytic activity">
    <reaction evidence="1">
        <text>S-ubiquitinyl-[E2 ubiquitin-conjugating enzyme]-L-cysteine + [acceptor protein]-L-lysine = [E2 ubiquitin-conjugating enzyme]-L-cysteine + N(6)-ubiquitinyl-[acceptor protein]-L-lysine.</text>
        <dbReference type="EC" id="2.3.2.27"/>
    </reaction>
</comment>
<dbReference type="InterPro" id="IPR044600">
    <property type="entry name" value="ATL1/ATL16-like"/>
</dbReference>
<dbReference type="SMART" id="SM00184">
    <property type="entry name" value="RING"/>
    <property type="match status" value="1"/>
</dbReference>
<dbReference type="EMBL" id="JAMYWD010000002">
    <property type="protein sequence ID" value="KAJ4979760.1"/>
    <property type="molecule type" value="Genomic_DNA"/>
</dbReference>
<evidence type="ECO:0000256" key="13">
    <source>
        <dbReference type="PROSITE-ProRule" id="PRU00175"/>
    </source>
</evidence>
<evidence type="ECO:0000256" key="11">
    <source>
        <dbReference type="ARBA" id="ARBA00022989"/>
    </source>
</evidence>
<dbReference type="CDD" id="cd16461">
    <property type="entry name" value="RING-H2_EL5-like"/>
    <property type="match status" value="1"/>
</dbReference>
<dbReference type="PROSITE" id="PS50089">
    <property type="entry name" value="ZF_RING_2"/>
    <property type="match status" value="1"/>
</dbReference>
<dbReference type="GO" id="GO:0061630">
    <property type="term" value="F:ubiquitin protein ligase activity"/>
    <property type="evidence" value="ECO:0007669"/>
    <property type="project" value="UniProtKB-EC"/>
</dbReference>
<dbReference type="Gene3D" id="3.30.40.10">
    <property type="entry name" value="Zinc/RING finger domain, C3HC4 (zinc finger)"/>
    <property type="match status" value="1"/>
</dbReference>
<keyword evidence="9" id="KW-0833">Ubl conjugation pathway</keyword>
<accession>A0A9Q0KZZ8</accession>
<organism evidence="17 18">
    <name type="scientific">Protea cynaroides</name>
    <dbReference type="NCBI Taxonomy" id="273540"/>
    <lineage>
        <taxon>Eukaryota</taxon>
        <taxon>Viridiplantae</taxon>
        <taxon>Streptophyta</taxon>
        <taxon>Embryophyta</taxon>
        <taxon>Tracheophyta</taxon>
        <taxon>Spermatophyta</taxon>
        <taxon>Magnoliopsida</taxon>
        <taxon>Proteales</taxon>
        <taxon>Proteaceae</taxon>
        <taxon>Protea</taxon>
    </lineage>
</organism>
<comment type="subcellular location">
    <subcellularLocation>
        <location evidence="2">Membrane</location>
        <topology evidence="2">Single-pass membrane protein</topology>
    </subcellularLocation>
</comment>
<dbReference type="GO" id="GO:0016020">
    <property type="term" value="C:membrane"/>
    <property type="evidence" value="ECO:0007669"/>
    <property type="project" value="UniProtKB-SubCell"/>
</dbReference>
<evidence type="ECO:0000256" key="14">
    <source>
        <dbReference type="SAM" id="MobiDB-lite"/>
    </source>
</evidence>